<dbReference type="InParanoid" id="A0A2R5GK14"/>
<dbReference type="EMBL" id="BEYU01000045">
    <property type="protein sequence ID" value="GBG28621.1"/>
    <property type="molecule type" value="Genomic_DNA"/>
</dbReference>
<keyword evidence="1" id="KW-0472">Membrane</keyword>
<evidence type="ECO:0000256" key="1">
    <source>
        <dbReference type="SAM" id="Phobius"/>
    </source>
</evidence>
<sequence length="162" mass="17780">MDWAYLRRATHLARGCEAPKLTGISIFKRHCGGTDGANLFIGMGSLVSSVVAWRFFVCLAAAACSLAVCVRMQWPQAHQSLLFLHNVAIATSMAACFIYADIVSTQPYWKSPSVETKAEAWGMAISTSALAFVAAWNSLDGMRGRKDYIRIRDAEKSRPSEN</sequence>
<feature type="transmembrane region" description="Helical" evidence="1">
    <location>
        <begin position="51"/>
        <end position="70"/>
    </location>
</feature>
<comment type="caution">
    <text evidence="2">The sequence shown here is derived from an EMBL/GenBank/DDBJ whole genome shotgun (WGS) entry which is preliminary data.</text>
</comment>
<evidence type="ECO:0000313" key="2">
    <source>
        <dbReference type="EMBL" id="GBG28621.1"/>
    </source>
</evidence>
<organism evidence="2 3">
    <name type="scientific">Hondaea fermentalgiana</name>
    <dbReference type="NCBI Taxonomy" id="2315210"/>
    <lineage>
        <taxon>Eukaryota</taxon>
        <taxon>Sar</taxon>
        <taxon>Stramenopiles</taxon>
        <taxon>Bigyra</taxon>
        <taxon>Labyrinthulomycetes</taxon>
        <taxon>Thraustochytrida</taxon>
        <taxon>Thraustochytriidae</taxon>
        <taxon>Hondaea</taxon>
    </lineage>
</organism>
<gene>
    <name evidence="2" type="ORF">FCC1311_048422</name>
</gene>
<proteinExistence type="predicted"/>
<evidence type="ECO:0000313" key="3">
    <source>
        <dbReference type="Proteomes" id="UP000241890"/>
    </source>
</evidence>
<reference evidence="2 3" key="1">
    <citation type="submission" date="2017-12" db="EMBL/GenBank/DDBJ databases">
        <title>Sequencing, de novo assembly and annotation of complete genome of a new Thraustochytrid species, strain FCC1311.</title>
        <authorList>
            <person name="Sedici K."/>
            <person name="Godart F."/>
            <person name="Aiese Cigliano R."/>
            <person name="Sanseverino W."/>
            <person name="Barakat M."/>
            <person name="Ortet P."/>
            <person name="Marechal E."/>
            <person name="Cagnac O."/>
            <person name="Amato A."/>
        </authorList>
    </citation>
    <scope>NUCLEOTIDE SEQUENCE [LARGE SCALE GENOMIC DNA]</scope>
</reference>
<accession>A0A2R5GK14</accession>
<keyword evidence="1" id="KW-1133">Transmembrane helix</keyword>
<feature type="transmembrane region" description="Helical" evidence="1">
    <location>
        <begin position="120"/>
        <end position="139"/>
    </location>
</feature>
<keyword evidence="1" id="KW-0812">Transmembrane</keyword>
<protein>
    <submittedName>
        <fullName evidence="2">Uncharacterized protein</fullName>
    </submittedName>
</protein>
<dbReference type="AlphaFoldDB" id="A0A2R5GK14"/>
<dbReference type="Proteomes" id="UP000241890">
    <property type="component" value="Unassembled WGS sequence"/>
</dbReference>
<feature type="transmembrane region" description="Helical" evidence="1">
    <location>
        <begin position="82"/>
        <end position="100"/>
    </location>
</feature>
<name>A0A2R5GK14_9STRA</name>
<keyword evidence="3" id="KW-1185">Reference proteome</keyword>